<keyword evidence="1" id="KW-0472">Membrane</keyword>
<dbReference type="InterPro" id="IPR022051">
    <property type="entry name" value="DUF3611"/>
</dbReference>
<feature type="transmembrane region" description="Helical" evidence="1">
    <location>
        <begin position="166"/>
        <end position="190"/>
    </location>
</feature>
<evidence type="ECO:0000313" key="2">
    <source>
        <dbReference type="EMBL" id="MBE9030829.1"/>
    </source>
</evidence>
<sequence length="195" mass="21563">MQEERFEESGISPALRKSSLMLRRFSWLNFWIQIILGLVALLMTLFTVGRNVFGQGETGAPRAAGLTETSVLLFLSLAVQIYMAFRAFQCVQTGRRLRQEDPNQRPRKGQTIDFLWRTTLFTFGGLGLAILSAQAVGGILLGRSFASIGAPYSPALAVQVIEPLDIFLVLANVHVITAHSLGLAITLFLLNRLDR</sequence>
<keyword evidence="1" id="KW-0812">Transmembrane</keyword>
<accession>A0A928Z3M2</accession>
<feature type="transmembrane region" description="Helical" evidence="1">
    <location>
        <begin position="114"/>
        <end position="146"/>
    </location>
</feature>
<dbReference type="RefSeq" id="WP_264325657.1">
    <property type="nucleotide sequence ID" value="NZ_JADEXQ010000045.1"/>
</dbReference>
<dbReference type="PANTHER" id="PTHR34548">
    <property type="entry name" value="PROTEIN TIC 21, CHLOROPLASTIC"/>
    <property type="match status" value="1"/>
</dbReference>
<feature type="transmembrane region" description="Helical" evidence="1">
    <location>
        <begin position="69"/>
        <end position="88"/>
    </location>
</feature>
<proteinExistence type="predicted"/>
<dbReference type="AlphaFoldDB" id="A0A928Z3M2"/>
<dbReference type="PANTHER" id="PTHR34548:SF2">
    <property type="entry name" value="PROTEIN TIC 21, CHLOROPLASTIC"/>
    <property type="match status" value="1"/>
</dbReference>
<dbReference type="Pfam" id="PF12263">
    <property type="entry name" value="DUF3611"/>
    <property type="match status" value="1"/>
</dbReference>
<dbReference type="EMBL" id="JADEXQ010000045">
    <property type="protein sequence ID" value="MBE9030829.1"/>
    <property type="molecule type" value="Genomic_DNA"/>
</dbReference>
<feature type="transmembrane region" description="Helical" evidence="1">
    <location>
        <begin position="25"/>
        <end position="49"/>
    </location>
</feature>
<protein>
    <submittedName>
        <fullName evidence="2">DUF3611 family protein</fullName>
    </submittedName>
</protein>
<gene>
    <name evidence="2" type="ORF">IQ266_13925</name>
</gene>
<organism evidence="2 3">
    <name type="scientific">Romeriopsis navalis LEGE 11480</name>
    <dbReference type="NCBI Taxonomy" id="2777977"/>
    <lineage>
        <taxon>Bacteria</taxon>
        <taxon>Bacillati</taxon>
        <taxon>Cyanobacteriota</taxon>
        <taxon>Cyanophyceae</taxon>
        <taxon>Leptolyngbyales</taxon>
        <taxon>Leptolyngbyaceae</taxon>
        <taxon>Romeriopsis</taxon>
        <taxon>Romeriopsis navalis</taxon>
    </lineage>
</organism>
<reference evidence="2" key="1">
    <citation type="submission" date="2020-10" db="EMBL/GenBank/DDBJ databases">
        <authorList>
            <person name="Castelo-Branco R."/>
            <person name="Eusebio N."/>
            <person name="Adriana R."/>
            <person name="Vieira A."/>
            <person name="Brugerolle De Fraissinette N."/>
            <person name="Rezende De Castro R."/>
            <person name="Schneider M.P."/>
            <person name="Vasconcelos V."/>
            <person name="Leao P.N."/>
        </authorList>
    </citation>
    <scope>NUCLEOTIDE SEQUENCE</scope>
    <source>
        <strain evidence="2">LEGE 11480</strain>
    </source>
</reference>
<comment type="caution">
    <text evidence="2">The sequence shown here is derived from an EMBL/GenBank/DDBJ whole genome shotgun (WGS) entry which is preliminary data.</text>
</comment>
<evidence type="ECO:0000256" key="1">
    <source>
        <dbReference type="SAM" id="Phobius"/>
    </source>
</evidence>
<dbReference type="Proteomes" id="UP000625316">
    <property type="component" value="Unassembled WGS sequence"/>
</dbReference>
<keyword evidence="1" id="KW-1133">Transmembrane helix</keyword>
<evidence type="ECO:0000313" key="3">
    <source>
        <dbReference type="Proteomes" id="UP000625316"/>
    </source>
</evidence>
<name>A0A928Z3M2_9CYAN</name>
<keyword evidence="3" id="KW-1185">Reference proteome</keyword>